<name>A0A158H4B9_CABSO</name>
<dbReference type="EMBL" id="FCOC02000013">
    <property type="protein sequence ID" value="SAL39155.1"/>
    <property type="molecule type" value="Genomic_DNA"/>
</dbReference>
<dbReference type="SUPFAM" id="SSF53649">
    <property type="entry name" value="Alkaline phosphatase-like"/>
    <property type="match status" value="1"/>
</dbReference>
<dbReference type="InterPro" id="IPR017850">
    <property type="entry name" value="Alkaline_phosphatase_core_sf"/>
</dbReference>
<dbReference type="PANTHER" id="PTHR43737:SF1">
    <property type="entry name" value="DUF1501 DOMAIN-CONTAINING PROTEIN"/>
    <property type="match status" value="1"/>
</dbReference>
<protein>
    <submittedName>
        <fullName evidence="1">Twin-arginine translocation pathway signal sequence domain-containing protein</fullName>
    </submittedName>
</protein>
<proteinExistence type="predicted"/>
<gene>
    <name evidence="1" type="ORF">AWB64_04095</name>
</gene>
<dbReference type="Pfam" id="PF07394">
    <property type="entry name" value="DUF1501"/>
    <property type="match status" value="1"/>
</dbReference>
<dbReference type="InterPro" id="IPR010869">
    <property type="entry name" value="DUF1501"/>
</dbReference>
<dbReference type="PANTHER" id="PTHR43737">
    <property type="entry name" value="BLL7424 PROTEIN"/>
    <property type="match status" value="1"/>
</dbReference>
<organism evidence="1 2">
    <name type="scientific">Caballeronia sordidicola</name>
    <name type="common">Burkholderia sordidicola</name>
    <dbReference type="NCBI Taxonomy" id="196367"/>
    <lineage>
        <taxon>Bacteria</taxon>
        <taxon>Pseudomonadati</taxon>
        <taxon>Pseudomonadota</taxon>
        <taxon>Betaproteobacteria</taxon>
        <taxon>Burkholderiales</taxon>
        <taxon>Burkholderiaceae</taxon>
        <taxon>Caballeronia</taxon>
    </lineage>
</organism>
<dbReference type="Proteomes" id="UP000054893">
    <property type="component" value="Unassembled WGS sequence"/>
</dbReference>
<evidence type="ECO:0000313" key="2">
    <source>
        <dbReference type="Proteomes" id="UP000054893"/>
    </source>
</evidence>
<accession>A0A158H4B9</accession>
<reference evidence="1 2" key="1">
    <citation type="submission" date="2016-01" db="EMBL/GenBank/DDBJ databases">
        <authorList>
            <person name="Oliw E.H."/>
        </authorList>
    </citation>
    <scope>NUCLEOTIDE SEQUENCE [LARGE SCALE GENOMIC DNA]</scope>
    <source>
        <strain evidence="1">LMG 22029</strain>
    </source>
</reference>
<evidence type="ECO:0000313" key="1">
    <source>
        <dbReference type="EMBL" id="SAL39155.1"/>
    </source>
</evidence>
<dbReference type="AlphaFoldDB" id="A0A158H4B9"/>
<sequence>MAASTCVLIPPALVMAREVLPRRHEKLLILIELNGGNDGLNTVIPFADPAYLSLRPTIGIHREHVLQLDERTGIHPSMQSLMPIWRDGQLAIVQGMGYPRQNLSHFRSMEIWDTASRSDQYLRDGWLTRAFDTQAARASFAMTTSRFESLQAASPALETTFPDGPFGASIETAMSALARRDALSGQGIPVIRLTLSGFDTHQNQPVQHAALLKQLSEGLAAIRSSLTELGQWNNTLVMTYSEFGRGPRENESNGTDHGTAAPHFVMGGGVNGGLHGEAPALARLDGNGNLPVSVDFRQMYATVLGPWWGMDCAAILGGRFQTLPLLRARAA</sequence>